<evidence type="ECO:0000313" key="2">
    <source>
        <dbReference type="EMBL" id="MCZ6159369.1"/>
    </source>
</evidence>
<reference evidence="2" key="1">
    <citation type="submission" date="2022-12" db="EMBL/GenBank/DDBJ databases">
        <title>Species Delineation and Comparative Genomics within the Campylobacter ureolyticus Complex.</title>
        <authorList>
            <person name="Maki J."/>
            <person name="Howard M."/>
            <person name="Connelly S."/>
            <person name="Hardy D.J."/>
            <person name="Cameron A."/>
        </authorList>
    </citation>
    <scope>NUCLEOTIDE SEQUENCE</scope>
    <source>
        <strain evidence="2">URMC_787</strain>
    </source>
</reference>
<dbReference type="AlphaFoldDB" id="A0A9Q4PT24"/>
<dbReference type="Pfam" id="PF02811">
    <property type="entry name" value="PHP"/>
    <property type="match status" value="1"/>
</dbReference>
<name>A0A9Q4PT24_9BACT</name>
<dbReference type="EMBL" id="JAPXGO010000001">
    <property type="protein sequence ID" value="MCZ6159369.1"/>
    <property type="molecule type" value="Genomic_DNA"/>
</dbReference>
<dbReference type="Proteomes" id="UP001075225">
    <property type="component" value="Unassembled WGS sequence"/>
</dbReference>
<dbReference type="GO" id="GO:0004534">
    <property type="term" value="F:5'-3' RNA exonuclease activity"/>
    <property type="evidence" value="ECO:0007669"/>
    <property type="project" value="TreeGrafter"/>
</dbReference>
<dbReference type="InterPro" id="IPR003141">
    <property type="entry name" value="Pol/His_phosphatase_N"/>
</dbReference>
<feature type="domain" description="Polymerase/histidinol phosphatase N-terminal" evidence="1">
    <location>
        <begin position="3"/>
        <end position="67"/>
    </location>
</feature>
<dbReference type="GO" id="GO:0035312">
    <property type="term" value="F:5'-3' DNA exonuclease activity"/>
    <property type="evidence" value="ECO:0007669"/>
    <property type="project" value="TreeGrafter"/>
</dbReference>
<dbReference type="PANTHER" id="PTHR42924:SF3">
    <property type="entry name" value="POLYMERASE_HISTIDINOL PHOSPHATASE N-TERMINAL DOMAIN-CONTAINING PROTEIN"/>
    <property type="match status" value="1"/>
</dbReference>
<dbReference type="PANTHER" id="PTHR42924">
    <property type="entry name" value="EXONUCLEASE"/>
    <property type="match status" value="1"/>
</dbReference>
<sequence length="184" mass="21299">MKFDMHIHTIYSDGKSTPKDVVEIAKAKNIGFCVTDHNHIKGSIKSLNLAINSGISSVIGMELGTKEGKELLLYFKDSFLAEQFYIKEVESYKTSRMTRIRRCMWEFLGENLKDLKDEYKIFFTCYPHPFAPLYKNHKSDILLTSQILKSVDCVEVINATMSKNANKMAYFFGFKKLKIYECFN</sequence>
<protein>
    <submittedName>
        <fullName evidence="2">PHP domain-containing protein</fullName>
    </submittedName>
</protein>
<dbReference type="CDD" id="cd07432">
    <property type="entry name" value="PHP_HisPPase"/>
    <property type="match status" value="1"/>
</dbReference>
<dbReference type="SUPFAM" id="SSF89550">
    <property type="entry name" value="PHP domain-like"/>
    <property type="match status" value="1"/>
</dbReference>
<comment type="caution">
    <text evidence="2">The sequence shown here is derived from an EMBL/GenBank/DDBJ whole genome shotgun (WGS) entry which is preliminary data.</text>
</comment>
<gene>
    <name evidence="2" type="ORF">O6B32_02615</name>
</gene>
<dbReference type="InterPro" id="IPR016195">
    <property type="entry name" value="Pol/histidinol_Pase-like"/>
</dbReference>
<dbReference type="InterPro" id="IPR004013">
    <property type="entry name" value="PHP_dom"/>
</dbReference>
<dbReference type="RefSeq" id="WP_269484416.1">
    <property type="nucleotide sequence ID" value="NZ_JAPXGO010000001.1"/>
</dbReference>
<organism evidence="2 3">
    <name type="scientific">Campylobacter ureolyticus</name>
    <dbReference type="NCBI Taxonomy" id="827"/>
    <lineage>
        <taxon>Bacteria</taxon>
        <taxon>Pseudomonadati</taxon>
        <taxon>Campylobacterota</taxon>
        <taxon>Epsilonproteobacteria</taxon>
        <taxon>Campylobacterales</taxon>
        <taxon>Campylobacteraceae</taxon>
        <taxon>Campylobacter</taxon>
    </lineage>
</organism>
<evidence type="ECO:0000259" key="1">
    <source>
        <dbReference type="SMART" id="SM00481"/>
    </source>
</evidence>
<evidence type="ECO:0000313" key="3">
    <source>
        <dbReference type="Proteomes" id="UP001075225"/>
    </source>
</evidence>
<dbReference type="InterPro" id="IPR052018">
    <property type="entry name" value="PHP_domain"/>
</dbReference>
<dbReference type="Gene3D" id="3.20.20.140">
    <property type="entry name" value="Metal-dependent hydrolases"/>
    <property type="match status" value="1"/>
</dbReference>
<dbReference type="SMART" id="SM00481">
    <property type="entry name" value="POLIIIAc"/>
    <property type="match status" value="1"/>
</dbReference>
<accession>A0A9Q4PT24</accession>
<proteinExistence type="predicted"/>